<dbReference type="InterPro" id="IPR012336">
    <property type="entry name" value="Thioredoxin-like_fold"/>
</dbReference>
<keyword evidence="4" id="KW-0413">Isomerase</keyword>
<dbReference type="InterPro" id="IPR017937">
    <property type="entry name" value="Thioredoxin_CS"/>
</dbReference>
<evidence type="ECO:0000259" key="2">
    <source>
        <dbReference type="PROSITE" id="PS50072"/>
    </source>
</evidence>
<dbReference type="GO" id="GO:0003755">
    <property type="term" value="F:peptidyl-prolyl cis-trans isomerase activity"/>
    <property type="evidence" value="ECO:0007669"/>
    <property type="project" value="UniProtKB-EC"/>
</dbReference>
<dbReference type="InterPro" id="IPR050824">
    <property type="entry name" value="Thiol_disulfide_DsbA"/>
</dbReference>
<evidence type="ECO:0000313" key="4">
    <source>
        <dbReference type="EMBL" id="VAW92321.1"/>
    </source>
</evidence>
<dbReference type="InterPro" id="IPR029000">
    <property type="entry name" value="Cyclophilin-like_dom_sf"/>
</dbReference>
<keyword evidence="1" id="KW-0732">Signal</keyword>
<dbReference type="Gene3D" id="2.40.100.10">
    <property type="entry name" value="Cyclophilin-like"/>
    <property type="match status" value="1"/>
</dbReference>
<sequence length="393" mass="44600">MKFELRLYFFLITMLVPTFFGARAVAETSFPKVIVETSMGSFTLELYPDKAPKTVANFLAYVDEGFYNNTLFHRVEPNFVVQGGGFDKGMKAKKTRESVKNESANRLKNLRGTISMARRMHPDTATSQFYLNLADNAHLDYKSKVQPGYTVFGRVSQGMDVIDKISKLSTHKVDKYSNVPEKDVFIVSTRYIPGKPPPAAEKRTFTAGEDYVVLERPVSTRDKSKVEVVEMFSYGCPHCYEFESLVKGWAQQQDGDVDFSVIPAIWNKPMVLYARAFYTIEALNVAKEIHIPLFTAIVVDQKVINTESDLEAFFVARGVDKKAFSRVFKSQEIKTKVTHAAERVRLYKPAGVPEIIVNGKYRVERMRAGGLKEMLTVVDFLVEKERATLKKKN</sequence>
<protein>
    <submittedName>
        <fullName evidence="4">Peptidyl-prolyl cis-trans isomerase PpiA</fullName>
        <ecNumber evidence="4">5.2.1.8</ecNumber>
    </submittedName>
</protein>
<reference evidence="4" key="1">
    <citation type="submission" date="2018-06" db="EMBL/GenBank/DDBJ databases">
        <authorList>
            <person name="Zhirakovskaya E."/>
        </authorList>
    </citation>
    <scope>NUCLEOTIDE SEQUENCE</scope>
</reference>
<dbReference type="CDD" id="cd03019">
    <property type="entry name" value="DsbA_DsbA"/>
    <property type="match status" value="1"/>
</dbReference>
<dbReference type="Pfam" id="PF13462">
    <property type="entry name" value="Thioredoxin_4"/>
    <property type="match status" value="1"/>
</dbReference>
<evidence type="ECO:0000256" key="1">
    <source>
        <dbReference type="ARBA" id="ARBA00022729"/>
    </source>
</evidence>
<dbReference type="EMBL" id="UOFR01000014">
    <property type="protein sequence ID" value="VAW92321.1"/>
    <property type="molecule type" value="Genomic_DNA"/>
</dbReference>
<name>A0A3B0ZL12_9ZZZZ</name>
<proteinExistence type="predicted"/>
<dbReference type="InterPro" id="IPR002130">
    <property type="entry name" value="Cyclophilin-type_PPIase_dom"/>
</dbReference>
<dbReference type="SUPFAM" id="SSF50891">
    <property type="entry name" value="Cyclophilin-like"/>
    <property type="match status" value="1"/>
</dbReference>
<dbReference type="PROSITE" id="PS00194">
    <property type="entry name" value="THIOREDOXIN_1"/>
    <property type="match status" value="1"/>
</dbReference>
<dbReference type="InterPro" id="IPR023205">
    <property type="entry name" value="DsbA/DsbL"/>
</dbReference>
<dbReference type="SUPFAM" id="SSF52833">
    <property type="entry name" value="Thioredoxin-like"/>
    <property type="match status" value="1"/>
</dbReference>
<dbReference type="PANTHER" id="PTHR35891">
    <property type="entry name" value="THIOL:DISULFIDE INTERCHANGE PROTEIN DSBA"/>
    <property type="match status" value="1"/>
</dbReference>
<dbReference type="Pfam" id="PF00160">
    <property type="entry name" value="Pro_isomerase"/>
    <property type="match status" value="1"/>
</dbReference>
<dbReference type="PRINTS" id="PR00153">
    <property type="entry name" value="CSAPPISMRASE"/>
</dbReference>
<dbReference type="PROSITE" id="PS51352">
    <property type="entry name" value="THIOREDOXIN_2"/>
    <property type="match status" value="1"/>
</dbReference>
<dbReference type="PANTHER" id="PTHR35891:SF2">
    <property type="entry name" value="THIOL:DISULFIDE INTERCHANGE PROTEIN DSBA"/>
    <property type="match status" value="1"/>
</dbReference>
<dbReference type="AlphaFoldDB" id="A0A3B0ZL12"/>
<evidence type="ECO:0000259" key="3">
    <source>
        <dbReference type="PROSITE" id="PS51352"/>
    </source>
</evidence>
<dbReference type="InterPro" id="IPR036249">
    <property type="entry name" value="Thioredoxin-like_sf"/>
</dbReference>
<gene>
    <name evidence="4" type="ORF">MNBD_GAMMA21-1217</name>
</gene>
<dbReference type="PROSITE" id="PS50072">
    <property type="entry name" value="CSA_PPIASE_2"/>
    <property type="match status" value="1"/>
</dbReference>
<dbReference type="EC" id="5.2.1.8" evidence="4"/>
<feature type="domain" description="PPIase cyclophilin-type" evidence="2">
    <location>
        <begin position="29"/>
        <end position="191"/>
    </location>
</feature>
<feature type="domain" description="Thioredoxin" evidence="3">
    <location>
        <begin position="191"/>
        <end position="383"/>
    </location>
</feature>
<dbReference type="Gene3D" id="3.40.30.10">
    <property type="entry name" value="Glutaredoxin"/>
    <property type="match status" value="1"/>
</dbReference>
<organism evidence="4">
    <name type="scientific">hydrothermal vent metagenome</name>
    <dbReference type="NCBI Taxonomy" id="652676"/>
    <lineage>
        <taxon>unclassified sequences</taxon>
        <taxon>metagenomes</taxon>
        <taxon>ecological metagenomes</taxon>
    </lineage>
</organism>
<accession>A0A3B0ZL12</accession>
<dbReference type="InterPro" id="IPR013766">
    <property type="entry name" value="Thioredoxin_domain"/>
</dbReference>